<name>A0A0G2H7Z5_PHACM</name>
<dbReference type="PROSITE" id="PS50293">
    <property type="entry name" value="TPR_REGION"/>
    <property type="match status" value="1"/>
</dbReference>
<evidence type="ECO:0000256" key="2">
    <source>
        <dbReference type="ARBA" id="ARBA00022803"/>
    </source>
</evidence>
<dbReference type="PRINTS" id="PR00625">
    <property type="entry name" value="JDOMAIN"/>
</dbReference>
<organism evidence="6 7">
    <name type="scientific">Phaeomoniella chlamydospora</name>
    <name type="common">Phaeoacremonium chlamydosporum</name>
    <dbReference type="NCBI Taxonomy" id="158046"/>
    <lineage>
        <taxon>Eukaryota</taxon>
        <taxon>Fungi</taxon>
        <taxon>Dikarya</taxon>
        <taxon>Ascomycota</taxon>
        <taxon>Pezizomycotina</taxon>
        <taxon>Eurotiomycetes</taxon>
        <taxon>Chaetothyriomycetidae</taxon>
        <taxon>Phaeomoniellales</taxon>
        <taxon>Phaeomoniellaceae</taxon>
        <taxon>Phaeomoniella</taxon>
    </lineage>
</organism>
<accession>A0A0G2H7Z5</accession>
<dbReference type="PROSITE" id="PS50076">
    <property type="entry name" value="DNAJ_2"/>
    <property type="match status" value="1"/>
</dbReference>
<dbReference type="SMART" id="SM00028">
    <property type="entry name" value="TPR"/>
    <property type="match status" value="5"/>
</dbReference>
<keyword evidence="2 3" id="KW-0802">TPR repeat</keyword>
<feature type="compositionally biased region" description="Low complexity" evidence="4">
    <location>
        <begin position="54"/>
        <end position="74"/>
    </location>
</feature>
<feature type="compositionally biased region" description="Polar residues" evidence="4">
    <location>
        <begin position="75"/>
        <end position="87"/>
    </location>
</feature>
<keyword evidence="7" id="KW-1185">Reference proteome</keyword>
<gene>
    <name evidence="6" type="ORF">UCRPC4_g02305</name>
</gene>
<keyword evidence="1" id="KW-0677">Repeat</keyword>
<evidence type="ECO:0000313" key="6">
    <source>
        <dbReference type="EMBL" id="KKY24775.1"/>
    </source>
</evidence>
<dbReference type="PROSITE" id="PS00636">
    <property type="entry name" value="DNAJ_1"/>
    <property type="match status" value="1"/>
</dbReference>
<dbReference type="Pfam" id="PF00515">
    <property type="entry name" value="TPR_1"/>
    <property type="match status" value="1"/>
</dbReference>
<evidence type="ECO:0000256" key="3">
    <source>
        <dbReference type="PROSITE-ProRule" id="PRU00339"/>
    </source>
</evidence>
<dbReference type="AlphaFoldDB" id="A0A0G2H7Z5"/>
<feature type="repeat" description="TPR" evidence="3">
    <location>
        <begin position="342"/>
        <end position="375"/>
    </location>
</feature>
<evidence type="ECO:0000256" key="4">
    <source>
        <dbReference type="SAM" id="MobiDB-lite"/>
    </source>
</evidence>
<dbReference type="SMART" id="SM00271">
    <property type="entry name" value="DnaJ"/>
    <property type="match status" value="1"/>
</dbReference>
<dbReference type="Pfam" id="PF07719">
    <property type="entry name" value="TPR_2"/>
    <property type="match status" value="1"/>
</dbReference>
<dbReference type="EMBL" id="LCWF01000056">
    <property type="protein sequence ID" value="KKY24775.1"/>
    <property type="molecule type" value="Genomic_DNA"/>
</dbReference>
<sequence>MRLPSPTKKSKKDKNSKKDQSTHPLNLPADELRRLSFMARENGDRSSVDMDEVTASSSSPAAPSSPATSSSNATGPDTASANVNGDKSPTPPPHKVQPTPAAPPKPEVDAEACKAAGNKFFKAKDYTRAIAEYTKAVEADPKSSTYLSNRAAAYMSANLYEQALKDALAASDLDPSNAKILIRLARIYTYLGRPEDGLITFNRIPDPPGVSEKDKAPTQMMANLISAAKNGIENGSANFALHSLDEAERYLGSSVRPPREWQILRGQAHLSIASPQSIDTAQCLSLSLLRANSADPEALVLRGRAFYAAGDNADALKHFRQALSYDPDFAPAIKLLRKVQKLDKAKEAGNTAFKSGKYRDAIDLYTDALQVDSANKGTNAKILQNRAMCHLKLNNATAAVEDCDKAIELDPGYIKAKRTHAKALGESGDWENAVKELKEINEQHPNEAGLAKEIKNAELELKKSKRKDYYKILGVSKDAGDSEIKKAYRKLAIVHHPDKNPGDEAAEARFKDVGEAYETLSDPEKRERYDSGADLIDPSEMFGGGTGASPFGGMGGGVQIDPEMLFNMMNGGMGGGMGGSRGSRGGGPGFSFGGVPGGGGSPFGNSGGFRFG</sequence>
<dbReference type="SUPFAM" id="SSF48452">
    <property type="entry name" value="TPR-like"/>
    <property type="match status" value="2"/>
</dbReference>
<dbReference type="PANTHER" id="PTHR44200">
    <property type="entry name" value="DNAJ HOMOLOG SUBFAMILY C MEMBER 7"/>
    <property type="match status" value="1"/>
</dbReference>
<dbReference type="InterPro" id="IPR052758">
    <property type="entry name" value="SRC_co-chaperone"/>
</dbReference>
<feature type="repeat" description="TPR" evidence="3">
    <location>
        <begin position="296"/>
        <end position="329"/>
    </location>
</feature>
<dbReference type="Pfam" id="PF13432">
    <property type="entry name" value="TPR_16"/>
    <property type="match status" value="1"/>
</dbReference>
<protein>
    <submittedName>
        <fullName evidence="6">Putative small glutamine-rich tetratricopeptide repeat-containing protein a</fullName>
    </submittedName>
</protein>
<feature type="region of interest" description="Disordered" evidence="4">
    <location>
        <begin position="1"/>
        <end position="110"/>
    </location>
</feature>
<dbReference type="InterPro" id="IPR013105">
    <property type="entry name" value="TPR_2"/>
</dbReference>
<dbReference type="Gene3D" id="1.10.287.110">
    <property type="entry name" value="DnaJ domain"/>
    <property type="match status" value="1"/>
</dbReference>
<reference evidence="6 7" key="1">
    <citation type="submission" date="2015-05" db="EMBL/GenBank/DDBJ databases">
        <title>Distinctive expansion of gene families associated with plant cell wall degradation and secondary metabolism in the genomes of grapevine trunk pathogens.</title>
        <authorList>
            <person name="Lawrence D.P."/>
            <person name="Travadon R."/>
            <person name="Rolshausen P.E."/>
            <person name="Baumgartner K."/>
        </authorList>
    </citation>
    <scope>NUCLEOTIDE SEQUENCE [LARGE SCALE GENOMIC DNA]</scope>
    <source>
        <strain evidence="6">UCRPC4</strain>
    </source>
</reference>
<dbReference type="InterPro" id="IPR036869">
    <property type="entry name" value="J_dom_sf"/>
</dbReference>
<dbReference type="PANTHER" id="PTHR44200:SF1">
    <property type="entry name" value="DNAJ HOMOLOG SUBFAMILY C MEMBER 7"/>
    <property type="match status" value="1"/>
</dbReference>
<proteinExistence type="predicted"/>
<comment type="caution">
    <text evidence="6">The sequence shown here is derived from an EMBL/GenBank/DDBJ whole genome shotgun (WGS) entry which is preliminary data.</text>
</comment>
<dbReference type="SUPFAM" id="SSF46565">
    <property type="entry name" value="Chaperone J-domain"/>
    <property type="match status" value="1"/>
</dbReference>
<feature type="repeat" description="TPR" evidence="3">
    <location>
        <begin position="380"/>
        <end position="413"/>
    </location>
</feature>
<evidence type="ECO:0000313" key="7">
    <source>
        <dbReference type="Proteomes" id="UP000053317"/>
    </source>
</evidence>
<dbReference type="Gene3D" id="1.25.40.10">
    <property type="entry name" value="Tetratricopeptide repeat domain"/>
    <property type="match status" value="1"/>
</dbReference>
<dbReference type="InterPro" id="IPR011990">
    <property type="entry name" value="TPR-like_helical_dom_sf"/>
</dbReference>
<dbReference type="CDD" id="cd06257">
    <property type="entry name" value="DnaJ"/>
    <property type="match status" value="1"/>
</dbReference>
<dbReference type="InterPro" id="IPR001623">
    <property type="entry name" value="DnaJ_domain"/>
</dbReference>
<feature type="compositionally biased region" description="Pro residues" evidence="4">
    <location>
        <begin position="89"/>
        <end position="105"/>
    </location>
</feature>
<dbReference type="PROSITE" id="PS50005">
    <property type="entry name" value="TPR"/>
    <property type="match status" value="4"/>
</dbReference>
<evidence type="ECO:0000259" key="5">
    <source>
        <dbReference type="PROSITE" id="PS50076"/>
    </source>
</evidence>
<dbReference type="Proteomes" id="UP000053317">
    <property type="component" value="Unassembled WGS sequence"/>
</dbReference>
<feature type="domain" description="J" evidence="5">
    <location>
        <begin position="468"/>
        <end position="533"/>
    </location>
</feature>
<dbReference type="OrthoDB" id="10250354at2759"/>
<feature type="repeat" description="TPR" evidence="3">
    <location>
        <begin position="110"/>
        <end position="143"/>
    </location>
</feature>
<dbReference type="InterPro" id="IPR019734">
    <property type="entry name" value="TPR_rpt"/>
</dbReference>
<reference evidence="6 7" key="2">
    <citation type="submission" date="2015-05" db="EMBL/GenBank/DDBJ databases">
        <authorList>
            <person name="Morales-Cruz A."/>
            <person name="Amrine K.C."/>
            <person name="Cantu D."/>
        </authorList>
    </citation>
    <scope>NUCLEOTIDE SEQUENCE [LARGE SCALE GENOMIC DNA]</scope>
    <source>
        <strain evidence="6">UCRPC4</strain>
    </source>
</reference>
<evidence type="ECO:0000256" key="1">
    <source>
        <dbReference type="ARBA" id="ARBA00022737"/>
    </source>
</evidence>
<dbReference type="Pfam" id="PF00226">
    <property type="entry name" value="DnaJ"/>
    <property type="match status" value="1"/>
</dbReference>
<dbReference type="FunFam" id="1.10.287.110:FF:000055">
    <property type="entry name" value="DnaJ subfamily C member 7"/>
    <property type="match status" value="1"/>
</dbReference>
<dbReference type="InterPro" id="IPR018253">
    <property type="entry name" value="DnaJ_domain_CS"/>
</dbReference>